<proteinExistence type="predicted"/>
<dbReference type="SUPFAM" id="SSF56784">
    <property type="entry name" value="HAD-like"/>
    <property type="match status" value="1"/>
</dbReference>
<organism evidence="1 2">
    <name type="scientific">Salinivibrio kushneri</name>
    <dbReference type="NCBI Taxonomy" id="1908198"/>
    <lineage>
        <taxon>Bacteria</taxon>
        <taxon>Pseudomonadati</taxon>
        <taxon>Pseudomonadota</taxon>
        <taxon>Gammaproteobacteria</taxon>
        <taxon>Vibrionales</taxon>
        <taxon>Vibrionaceae</taxon>
        <taxon>Salinivibrio</taxon>
    </lineage>
</organism>
<dbReference type="NCBIfam" id="TIGR01509">
    <property type="entry name" value="HAD-SF-IA-v3"/>
    <property type="match status" value="1"/>
</dbReference>
<sequence length="203" mass="22589">MTGYQNIIFDIGNVIVRWSPEEIIRLTLGDAVDTHAYANQIFQSDTWQALNRGRLTEVQAKQRFADDTALSPAQLEALFYYIKQTQICLYGSVDLLRSAKEAGYGVYALTDNVREIVAFLKQRYAFWSLFDGAIVSAEVGCLKPDPAIYQRLLDDYHLDPASCVFLDDRVANVEGAKALGMAGIPFTDVQQGRAELAKLGIVV</sequence>
<dbReference type="AlphaFoldDB" id="A0AA47KLZ2"/>
<dbReference type="RefSeq" id="WP_269579537.1">
    <property type="nucleotide sequence ID" value="NZ_CP114588.1"/>
</dbReference>
<dbReference type="CDD" id="cd02603">
    <property type="entry name" value="HAD_sEH-N_like"/>
    <property type="match status" value="1"/>
</dbReference>
<reference evidence="1" key="1">
    <citation type="submission" date="2022-09" db="EMBL/GenBank/DDBJ databases">
        <authorList>
            <person name="Li Z.-J."/>
        </authorList>
    </citation>
    <scope>NUCLEOTIDE SEQUENCE</scope>
    <source>
        <strain evidence="1">TGB11</strain>
    </source>
</reference>
<dbReference type="InterPro" id="IPR036412">
    <property type="entry name" value="HAD-like_sf"/>
</dbReference>
<dbReference type="Proteomes" id="UP001164748">
    <property type="component" value="Chromosome"/>
</dbReference>
<accession>A0AA47KLZ2</accession>
<evidence type="ECO:0000313" key="1">
    <source>
        <dbReference type="EMBL" id="WBA09339.1"/>
    </source>
</evidence>
<dbReference type="PANTHER" id="PTHR43611:SF3">
    <property type="entry name" value="FLAVIN MONONUCLEOTIDE HYDROLASE 1, CHLOROPLATIC"/>
    <property type="match status" value="1"/>
</dbReference>
<gene>
    <name evidence="1" type="ORF">N8M53_03760</name>
</gene>
<dbReference type="Gene3D" id="3.40.50.1000">
    <property type="entry name" value="HAD superfamily/HAD-like"/>
    <property type="match status" value="1"/>
</dbReference>
<name>A0AA47KLZ2_9GAMM</name>
<protein>
    <submittedName>
        <fullName evidence="1">HAD family phosphatase</fullName>
    </submittedName>
</protein>
<dbReference type="PANTHER" id="PTHR43611">
    <property type="entry name" value="ALPHA-D-GLUCOSE 1-PHOSPHATE PHOSPHATASE"/>
    <property type="match status" value="1"/>
</dbReference>
<dbReference type="SFLD" id="SFLDS00003">
    <property type="entry name" value="Haloacid_Dehalogenase"/>
    <property type="match status" value="1"/>
</dbReference>
<dbReference type="PRINTS" id="PR00413">
    <property type="entry name" value="HADHALOGNASE"/>
</dbReference>
<dbReference type="SFLD" id="SFLDG01129">
    <property type="entry name" value="C1.5:_HAD__Beta-PGM__Phosphata"/>
    <property type="match status" value="1"/>
</dbReference>
<dbReference type="InterPro" id="IPR023214">
    <property type="entry name" value="HAD_sf"/>
</dbReference>
<evidence type="ECO:0000313" key="2">
    <source>
        <dbReference type="Proteomes" id="UP001164748"/>
    </source>
</evidence>
<dbReference type="Gene3D" id="1.10.150.240">
    <property type="entry name" value="Putative phosphatase, domain 2"/>
    <property type="match status" value="1"/>
</dbReference>
<dbReference type="InterPro" id="IPR023198">
    <property type="entry name" value="PGP-like_dom2"/>
</dbReference>
<dbReference type="Pfam" id="PF00702">
    <property type="entry name" value="Hydrolase"/>
    <property type="match status" value="1"/>
</dbReference>
<dbReference type="InterPro" id="IPR006439">
    <property type="entry name" value="HAD-SF_hydro_IA"/>
</dbReference>
<dbReference type="EMBL" id="CP114588">
    <property type="protein sequence ID" value="WBA09339.1"/>
    <property type="molecule type" value="Genomic_DNA"/>
</dbReference>